<name>A0A5T7UKI8_SALER</name>
<proteinExistence type="predicted"/>
<reference evidence="1" key="1">
    <citation type="submission" date="2018-05" db="EMBL/GenBank/DDBJ databases">
        <authorList>
            <consortium name="PulseNet: The National Subtyping Network for Foodborne Disease Surveillance"/>
            <person name="Tarr C.L."/>
            <person name="Trees E."/>
            <person name="Katz L.S."/>
            <person name="Carleton-Romer H.A."/>
            <person name="Stroika S."/>
            <person name="Kucerova Z."/>
            <person name="Roache K.F."/>
            <person name="Sabol A.L."/>
            <person name="Besser J."/>
            <person name="Gerner-Smidt P."/>
        </authorList>
    </citation>
    <scope>NUCLEOTIDE SEQUENCE</scope>
    <source>
        <strain evidence="1">PNUSAS041832</strain>
    </source>
</reference>
<sequence>MANLTVSIKTSIPDEEKVLELASQLEREMHGTPLNAKTALEFVGELKRRVFELVQIEVSHPAINGK</sequence>
<protein>
    <submittedName>
        <fullName evidence="1">Uncharacterized protein</fullName>
    </submittedName>
</protein>
<comment type="caution">
    <text evidence="1">The sequence shown here is derived from an EMBL/GenBank/DDBJ whole genome shotgun (WGS) entry which is preliminary data.</text>
</comment>
<dbReference type="AlphaFoldDB" id="A0A5T7UKI8"/>
<accession>A0A5T7UKI8</accession>
<evidence type="ECO:0000313" key="1">
    <source>
        <dbReference type="EMBL" id="EBN2028954.1"/>
    </source>
</evidence>
<dbReference type="EMBL" id="AAGFBB010000004">
    <property type="protein sequence ID" value="EBN2028954.1"/>
    <property type="molecule type" value="Genomic_DNA"/>
</dbReference>
<gene>
    <name evidence="1" type="ORF">DMK81_11380</name>
</gene>
<organism evidence="1">
    <name type="scientific">Salmonella enterica</name>
    <name type="common">Salmonella choleraesuis</name>
    <dbReference type="NCBI Taxonomy" id="28901"/>
    <lineage>
        <taxon>Bacteria</taxon>
        <taxon>Pseudomonadati</taxon>
        <taxon>Pseudomonadota</taxon>
        <taxon>Gammaproteobacteria</taxon>
        <taxon>Enterobacterales</taxon>
        <taxon>Enterobacteriaceae</taxon>
        <taxon>Salmonella</taxon>
    </lineage>
</organism>